<keyword evidence="3 7" id="KW-0479">Metal-binding</keyword>
<evidence type="ECO:0000313" key="9">
    <source>
        <dbReference type="Proteomes" id="UP000284403"/>
    </source>
</evidence>
<dbReference type="SUPFAM" id="SSF55486">
    <property type="entry name" value="Metalloproteases ('zincins'), catalytic domain"/>
    <property type="match status" value="1"/>
</dbReference>
<keyword evidence="2 7" id="KW-0645">Protease</keyword>
<reference evidence="8 9" key="1">
    <citation type="journal article" date="2018" name="BMC Genomics">
        <title>Genomic comparison of Trypanosoma conorhini and Trypanosoma rangeli to Trypanosoma cruzi strains of high and low virulence.</title>
        <authorList>
            <person name="Bradwell K.R."/>
            <person name="Koparde V.N."/>
            <person name="Matveyev A.V."/>
            <person name="Serrano M.G."/>
            <person name="Alves J.M."/>
            <person name="Parikh H."/>
            <person name="Huang B."/>
            <person name="Lee V."/>
            <person name="Espinosa-Alvarez O."/>
            <person name="Ortiz P.A."/>
            <person name="Costa-Martins A.G."/>
            <person name="Teixeira M.M."/>
            <person name="Buck G.A."/>
        </authorList>
    </citation>
    <scope>NUCLEOTIDE SEQUENCE [LARGE SCALE GENOMIC DNA]</scope>
    <source>
        <strain evidence="8 9">025E</strain>
    </source>
</reference>
<keyword evidence="6 7" id="KW-0482">Metalloprotease</keyword>
<evidence type="ECO:0000256" key="6">
    <source>
        <dbReference type="ARBA" id="ARBA00023049"/>
    </source>
</evidence>
<evidence type="ECO:0000256" key="5">
    <source>
        <dbReference type="ARBA" id="ARBA00022833"/>
    </source>
</evidence>
<protein>
    <recommendedName>
        <fullName evidence="7">Leishmanolysin-like peptidase</fullName>
        <ecNumber evidence="7">3.4.24.-</ecNumber>
    </recommendedName>
</protein>
<dbReference type="Gene3D" id="2.30.34.10">
    <property type="entry name" value="Leishmanolysin domain 4"/>
    <property type="match status" value="1"/>
</dbReference>
<dbReference type="GO" id="GO:0006508">
    <property type="term" value="P:proteolysis"/>
    <property type="evidence" value="ECO:0007669"/>
    <property type="project" value="UniProtKB-KW"/>
</dbReference>
<dbReference type="RefSeq" id="XP_029228242.1">
    <property type="nucleotide sequence ID" value="XM_029371681.1"/>
</dbReference>
<evidence type="ECO:0000256" key="1">
    <source>
        <dbReference type="ARBA" id="ARBA00005860"/>
    </source>
</evidence>
<dbReference type="EMBL" id="MKKU01000254">
    <property type="protein sequence ID" value="RNF17739.1"/>
    <property type="molecule type" value="Genomic_DNA"/>
</dbReference>
<proteinExistence type="inferred from homology"/>
<keyword evidence="9" id="KW-1185">Reference proteome</keyword>
<accession>A0A422PJ55</accession>
<gene>
    <name evidence="8" type="ORF">Tco025E_04776</name>
</gene>
<comment type="cofactor">
    <cofactor evidence="7">
        <name>Zn(2+)</name>
        <dbReference type="ChEBI" id="CHEBI:29105"/>
    </cofactor>
    <text evidence="7">Binds 1 zinc ion per subunit.</text>
</comment>
<name>A0A422PJ55_9TRYP</name>
<keyword evidence="4 7" id="KW-0378">Hydrolase</keyword>
<dbReference type="GO" id="GO:0007155">
    <property type="term" value="P:cell adhesion"/>
    <property type="evidence" value="ECO:0007669"/>
    <property type="project" value="InterPro"/>
</dbReference>
<evidence type="ECO:0000256" key="2">
    <source>
        <dbReference type="ARBA" id="ARBA00022670"/>
    </source>
</evidence>
<dbReference type="GO" id="GO:0004222">
    <property type="term" value="F:metalloendopeptidase activity"/>
    <property type="evidence" value="ECO:0007669"/>
    <property type="project" value="UniProtKB-UniRule"/>
</dbReference>
<organism evidence="8 9">
    <name type="scientific">Trypanosoma conorhini</name>
    <dbReference type="NCBI Taxonomy" id="83891"/>
    <lineage>
        <taxon>Eukaryota</taxon>
        <taxon>Discoba</taxon>
        <taxon>Euglenozoa</taxon>
        <taxon>Kinetoplastea</taxon>
        <taxon>Metakinetoplastina</taxon>
        <taxon>Trypanosomatida</taxon>
        <taxon>Trypanosomatidae</taxon>
        <taxon>Trypanosoma</taxon>
    </lineage>
</organism>
<comment type="similarity">
    <text evidence="1 7">Belongs to the peptidase M8 family.</text>
</comment>
<dbReference type="Proteomes" id="UP000284403">
    <property type="component" value="Unassembled WGS sequence"/>
</dbReference>
<dbReference type="InterPro" id="IPR001577">
    <property type="entry name" value="Peptidase_M8"/>
</dbReference>
<dbReference type="Gene3D" id="3.90.132.10">
    <property type="entry name" value="Leishmanolysin , domain 2"/>
    <property type="match status" value="1"/>
</dbReference>
<dbReference type="AlphaFoldDB" id="A0A422PJ55"/>
<dbReference type="GO" id="GO:0046872">
    <property type="term" value="F:metal ion binding"/>
    <property type="evidence" value="ECO:0007669"/>
    <property type="project" value="UniProtKB-KW"/>
</dbReference>
<dbReference type="OrthoDB" id="527990at2759"/>
<dbReference type="GeneID" id="40318387"/>
<evidence type="ECO:0000256" key="7">
    <source>
        <dbReference type="RuleBase" id="RU366077"/>
    </source>
</evidence>
<dbReference type="EC" id="3.4.24.-" evidence="7"/>
<evidence type="ECO:0000256" key="3">
    <source>
        <dbReference type="ARBA" id="ARBA00022723"/>
    </source>
</evidence>
<dbReference type="Pfam" id="PF01457">
    <property type="entry name" value="Peptidase_M8"/>
    <property type="match status" value="1"/>
</dbReference>
<evidence type="ECO:0000256" key="4">
    <source>
        <dbReference type="ARBA" id="ARBA00022801"/>
    </source>
</evidence>
<keyword evidence="5 7" id="KW-0862">Zinc</keyword>
<comment type="caution">
    <text evidence="8">The sequence shown here is derived from an EMBL/GenBank/DDBJ whole genome shotgun (WGS) entry which is preliminary data.</text>
</comment>
<dbReference type="GO" id="GO:0016020">
    <property type="term" value="C:membrane"/>
    <property type="evidence" value="ECO:0007669"/>
    <property type="project" value="InterPro"/>
</dbReference>
<evidence type="ECO:0000313" key="8">
    <source>
        <dbReference type="EMBL" id="RNF17739.1"/>
    </source>
</evidence>
<sequence>MSPYDKYCGGFYTALTMAAFEGLGYHKAVWGMEETMAWGRGAGCDFLDNMFCVADLHTFCDTADHQSLRRTSGRQAVGEYAGRVGDTAARTPENCPVVDANRGGGGNRYGYLTCAVTRPGVFPGSLPGGGSWCLDAEPRRAEAEGGGAAGVSDAHAVCARVKREEGKVLVRYLGGSDLESCPAGTSISPKSSHFKDGGRIKCPKYEEVCTIAANGSGLLTQVTSGDCPGGVGEDAAPPCIAALALFALALLSAVAVPL</sequence>